<reference evidence="2" key="1">
    <citation type="submission" date="2006-10" db="EMBL/GenBank/DDBJ databases">
        <authorList>
            <person name="Amadeo P."/>
            <person name="Zhao Q."/>
            <person name="Wortman J."/>
            <person name="Fraser-Liggett C."/>
            <person name="Carlton J."/>
        </authorList>
    </citation>
    <scope>NUCLEOTIDE SEQUENCE</scope>
    <source>
        <strain evidence="2">G3</strain>
    </source>
</reference>
<dbReference type="InterPro" id="IPR020683">
    <property type="entry name" value="DUF3447"/>
</dbReference>
<feature type="domain" description="DUF3447" evidence="1">
    <location>
        <begin position="198"/>
        <end position="273"/>
    </location>
</feature>
<sequence>MYDQVTDSNKYNELRSICKYYIDSYNALYQLKTNNEEEIKSIYNKIKTELIETNKQLPRNVIKNILHIIPFNNRCTKSYLSLAKFIYDDYHIKEVKDLSLVTNYLFYKEYGIKLHKTDDFKKIQTKNLDLLSNDTIYRAIMNNDTERLIKFTESGNFYVKNQRIKSKLYPFSENGYSLLELCCYYGSFDCFKFLRTKFKSEITQRCLNLSYLGRNQAIISECLNNEWPDEESLEYAIISHNINFVTYVMKENNFNIDVECCGQYHNIEAFLIYFDLTNDANQCFFESTMFDVPHLTE</sequence>
<dbReference type="Pfam" id="PF11929">
    <property type="entry name" value="DUF3447"/>
    <property type="match status" value="1"/>
</dbReference>
<protein>
    <recommendedName>
        <fullName evidence="1">DUF3447 domain-containing protein</fullName>
    </recommendedName>
</protein>
<dbReference type="EMBL" id="DS113232">
    <property type="protein sequence ID" value="EAY17284.1"/>
    <property type="molecule type" value="Genomic_DNA"/>
</dbReference>
<evidence type="ECO:0000313" key="3">
    <source>
        <dbReference type="Proteomes" id="UP000001542"/>
    </source>
</evidence>
<organism evidence="2 3">
    <name type="scientific">Trichomonas vaginalis (strain ATCC PRA-98 / G3)</name>
    <dbReference type="NCBI Taxonomy" id="412133"/>
    <lineage>
        <taxon>Eukaryota</taxon>
        <taxon>Metamonada</taxon>
        <taxon>Parabasalia</taxon>
        <taxon>Trichomonadida</taxon>
        <taxon>Trichomonadidae</taxon>
        <taxon>Trichomonas</taxon>
    </lineage>
</organism>
<dbReference type="SMR" id="A2DQK0"/>
<dbReference type="AlphaFoldDB" id="A2DQK0"/>
<accession>A2DQK0</accession>
<gene>
    <name evidence="2" type="ORF">TVAG_266470</name>
</gene>
<dbReference type="PANTHER" id="PTHR24182:SF13">
    <property type="entry name" value="LD18443P"/>
    <property type="match status" value="1"/>
</dbReference>
<dbReference type="SUPFAM" id="SSF48403">
    <property type="entry name" value="Ankyrin repeat"/>
    <property type="match status" value="1"/>
</dbReference>
<name>A2DQK0_TRIV3</name>
<dbReference type="InterPro" id="IPR036770">
    <property type="entry name" value="Ankyrin_rpt-contain_sf"/>
</dbReference>
<proteinExistence type="predicted"/>
<dbReference type="InParanoid" id="A2DQK0"/>
<dbReference type="Proteomes" id="UP000001542">
    <property type="component" value="Unassembled WGS sequence"/>
</dbReference>
<evidence type="ECO:0000259" key="1">
    <source>
        <dbReference type="Pfam" id="PF11929"/>
    </source>
</evidence>
<evidence type="ECO:0000313" key="2">
    <source>
        <dbReference type="EMBL" id="EAY17284.1"/>
    </source>
</evidence>
<dbReference type="VEuPathDB" id="TrichDB:TVAGG3_0591240"/>
<dbReference type="VEuPathDB" id="TrichDB:TVAG_266470"/>
<keyword evidence="3" id="KW-1185">Reference proteome</keyword>
<reference evidence="2" key="2">
    <citation type="journal article" date="2007" name="Science">
        <title>Draft genome sequence of the sexually transmitted pathogen Trichomonas vaginalis.</title>
        <authorList>
            <person name="Carlton J.M."/>
            <person name="Hirt R.P."/>
            <person name="Silva J.C."/>
            <person name="Delcher A.L."/>
            <person name="Schatz M."/>
            <person name="Zhao Q."/>
            <person name="Wortman J.R."/>
            <person name="Bidwell S.L."/>
            <person name="Alsmark U.C.M."/>
            <person name="Besteiro S."/>
            <person name="Sicheritz-Ponten T."/>
            <person name="Noel C.J."/>
            <person name="Dacks J.B."/>
            <person name="Foster P.G."/>
            <person name="Simillion C."/>
            <person name="Van de Peer Y."/>
            <person name="Miranda-Saavedra D."/>
            <person name="Barton G.J."/>
            <person name="Westrop G.D."/>
            <person name="Mueller S."/>
            <person name="Dessi D."/>
            <person name="Fiori P.L."/>
            <person name="Ren Q."/>
            <person name="Paulsen I."/>
            <person name="Zhang H."/>
            <person name="Bastida-Corcuera F.D."/>
            <person name="Simoes-Barbosa A."/>
            <person name="Brown M.T."/>
            <person name="Hayes R.D."/>
            <person name="Mukherjee M."/>
            <person name="Okumura C.Y."/>
            <person name="Schneider R."/>
            <person name="Smith A.J."/>
            <person name="Vanacova S."/>
            <person name="Villalvazo M."/>
            <person name="Haas B.J."/>
            <person name="Pertea M."/>
            <person name="Feldblyum T.V."/>
            <person name="Utterback T.R."/>
            <person name="Shu C.L."/>
            <person name="Osoegawa K."/>
            <person name="de Jong P.J."/>
            <person name="Hrdy I."/>
            <person name="Horvathova L."/>
            <person name="Zubacova Z."/>
            <person name="Dolezal P."/>
            <person name="Malik S.B."/>
            <person name="Logsdon J.M. Jr."/>
            <person name="Henze K."/>
            <person name="Gupta A."/>
            <person name="Wang C.C."/>
            <person name="Dunne R.L."/>
            <person name="Upcroft J.A."/>
            <person name="Upcroft P."/>
            <person name="White O."/>
            <person name="Salzberg S.L."/>
            <person name="Tang P."/>
            <person name="Chiu C.-H."/>
            <person name="Lee Y.-S."/>
            <person name="Embley T.M."/>
            <person name="Coombs G.H."/>
            <person name="Mottram J.C."/>
            <person name="Tachezy J."/>
            <person name="Fraser-Liggett C.M."/>
            <person name="Johnson P.J."/>
        </authorList>
    </citation>
    <scope>NUCLEOTIDE SEQUENCE [LARGE SCALE GENOMIC DNA]</scope>
    <source>
        <strain evidence="2">G3</strain>
    </source>
</reference>
<dbReference type="PANTHER" id="PTHR24182">
    <property type="entry name" value="ANKYRIN REPEAT AND SOCS BOX CONTAINING 4"/>
    <property type="match status" value="1"/>
</dbReference>